<evidence type="ECO:0000313" key="1">
    <source>
        <dbReference type="EMBL" id="KAF4625755.1"/>
    </source>
</evidence>
<reference evidence="1 2" key="1">
    <citation type="submission" date="2020-03" db="EMBL/GenBank/DDBJ databases">
        <title>Draft Genome Sequence of Cudoniella acicularis.</title>
        <authorList>
            <person name="Buettner E."/>
            <person name="Kellner H."/>
        </authorList>
    </citation>
    <scope>NUCLEOTIDE SEQUENCE [LARGE SCALE GENOMIC DNA]</scope>
    <source>
        <strain evidence="1 2">DSM 108380</strain>
    </source>
</reference>
<gene>
    <name evidence="1" type="ORF">G7Y89_g12410</name>
</gene>
<dbReference type="AlphaFoldDB" id="A0A8H4VZ72"/>
<comment type="caution">
    <text evidence="1">The sequence shown here is derived from an EMBL/GenBank/DDBJ whole genome shotgun (WGS) entry which is preliminary data.</text>
</comment>
<proteinExistence type="predicted"/>
<keyword evidence="2" id="KW-1185">Reference proteome</keyword>
<accession>A0A8H4VZ72</accession>
<protein>
    <submittedName>
        <fullName evidence="1">Uncharacterized protein</fullName>
    </submittedName>
</protein>
<evidence type="ECO:0000313" key="2">
    <source>
        <dbReference type="Proteomes" id="UP000566819"/>
    </source>
</evidence>
<organism evidence="1 2">
    <name type="scientific">Cudoniella acicularis</name>
    <dbReference type="NCBI Taxonomy" id="354080"/>
    <lineage>
        <taxon>Eukaryota</taxon>
        <taxon>Fungi</taxon>
        <taxon>Dikarya</taxon>
        <taxon>Ascomycota</taxon>
        <taxon>Pezizomycotina</taxon>
        <taxon>Leotiomycetes</taxon>
        <taxon>Helotiales</taxon>
        <taxon>Tricladiaceae</taxon>
        <taxon>Cudoniella</taxon>
    </lineage>
</organism>
<sequence>MSLKSDMGKSPPYIPLIFTNLPLQTQHRKNDDLSFQNNNTVESQLNQQESKAWKLPPLGASESPALVKTYRPHQDMIQKSDSPELPQYERVTNDHFHLFLAEHFYHESLRACEPTCPDCPGSVAYLSVSPVEVSFKPYTSRCRVTAWKDDMEISLQEYLNKMRSRISDNLVGIGAQFWPYNDTGSCEPFTFPE</sequence>
<dbReference type="Proteomes" id="UP000566819">
    <property type="component" value="Unassembled WGS sequence"/>
</dbReference>
<dbReference type="EMBL" id="JAAMPI010001303">
    <property type="protein sequence ID" value="KAF4625755.1"/>
    <property type="molecule type" value="Genomic_DNA"/>
</dbReference>
<name>A0A8H4VZ72_9HELO</name>